<keyword evidence="1" id="KW-0175">Coiled coil</keyword>
<dbReference type="SUPFAM" id="SSF88946">
    <property type="entry name" value="Sigma2 domain of RNA polymerase sigma factors"/>
    <property type="match status" value="1"/>
</dbReference>
<gene>
    <name evidence="3" type="ORF">FHS09_001187</name>
</gene>
<sequence length="214" mass="23781">MALALVRLRGVARRYSRRREEAEDLLQDALAKAVAAGRTDMAQPANMAWLVGVLRNRATEVARGAARRRARESTYAERTGRAVALSIPDRIDWSRFPPALRIVARLVLSGHTRGEISYLLGLSDATLRQRIAALRRKLVQAGGARPSDFSGLWRPLAYGSLRRALRHSLERHGGRLGAHDPDGHLFLISESDLTKTPRAATYRGNHCNHKEIPT</sequence>
<dbReference type="AlphaFoldDB" id="A0A7W4Z8A2"/>
<dbReference type="EMBL" id="JACHWZ010000004">
    <property type="protein sequence ID" value="MBB3060372.1"/>
    <property type="molecule type" value="Genomic_DNA"/>
</dbReference>
<evidence type="ECO:0000259" key="2">
    <source>
        <dbReference type="Pfam" id="PF04542"/>
    </source>
</evidence>
<evidence type="ECO:0000313" key="3">
    <source>
        <dbReference type="EMBL" id="MBB3060372.1"/>
    </source>
</evidence>
<evidence type="ECO:0000313" key="4">
    <source>
        <dbReference type="Proteomes" id="UP000535937"/>
    </source>
</evidence>
<dbReference type="Proteomes" id="UP000535937">
    <property type="component" value="Unassembled WGS sequence"/>
</dbReference>
<name>A0A7W4Z8A2_9GAMM</name>
<dbReference type="InterPro" id="IPR013325">
    <property type="entry name" value="RNA_pol_sigma_r2"/>
</dbReference>
<protein>
    <submittedName>
        <fullName evidence="3">RNA polymerase sigma-70 factor (ECF subfamily)</fullName>
    </submittedName>
</protein>
<comment type="caution">
    <text evidence="3">The sequence shown here is derived from an EMBL/GenBank/DDBJ whole genome shotgun (WGS) entry which is preliminary data.</text>
</comment>
<accession>A0A7W4Z8A2</accession>
<organism evidence="3 4">
    <name type="scientific">Microbulbifer rhizosphaerae</name>
    <dbReference type="NCBI Taxonomy" id="1562603"/>
    <lineage>
        <taxon>Bacteria</taxon>
        <taxon>Pseudomonadati</taxon>
        <taxon>Pseudomonadota</taxon>
        <taxon>Gammaproteobacteria</taxon>
        <taxon>Cellvibrionales</taxon>
        <taxon>Microbulbiferaceae</taxon>
        <taxon>Microbulbifer</taxon>
    </lineage>
</organism>
<evidence type="ECO:0000256" key="1">
    <source>
        <dbReference type="SAM" id="Coils"/>
    </source>
</evidence>
<dbReference type="InterPro" id="IPR007627">
    <property type="entry name" value="RNA_pol_sigma70_r2"/>
</dbReference>
<feature type="domain" description="RNA polymerase sigma-70 region 2" evidence="2">
    <location>
        <begin position="7"/>
        <end position="67"/>
    </location>
</feature>
<dbReference type="GO" id="GO:0006352">
    <property type="term" value="P:DNA-templated transcription initiation"/>
    <property type="evidence" value="ECO:0007669"/>
    <property type="project" value="InterPro"/>
</dbReference>
<dbReference type="Gene3D" id="1.10.1740.10">
    <property type="match status" value="1"/>
</dbReference>
<reference evidence="3 4" key="1">
    <citation type="submission" date="2020-08" db="EMBL/GenBank/DDBJ databases">
        <title>Genomic Encyclopedia of Type Strains, Phase III (KMG-III): the genomes of soil and plant-associated and newly described type strains.</title>
        <authorList>
            <person name="Whitman W."/>
        </authorList>
    </citation>
    <scope>NUCLEOTIDE SEQUENCE [LARGE SCALE GENOMIC DNA]</scope>
    <source>
        <strain evidence="3 4">CECT 8799</strain>
    </source>
</reference>
<feature type="coiled-coil region" evidence="1">
    <location>
        <begin position="5"/>
        <end position="32"/>
    </location>
</feature>
<proteinExistence type="predicted"/>
<keyword evidence="4" id="KW-1185">Reference proteome</keyword>
<dbReference type="RefSeq" id="WP_183457688.1">
    <property type="nucleotide sequence ID" value="NZ_JACHWZ010000004.1"/>
</dbReference>
<dbReference type="GO" id="GO:0003700">
    <property type="term" value="F:DNA-binding transcription factor activity"/>
    <property type="evidence" value="ECO:0007669"/>
    <property type="project" value="InterPro"/>
</dbReference>
<dbReference type="Pfam" id="PF04542">
    <property type="entry name" value="Sigma70_r2"/>
    <property type="match status" value="1"/>
</dbReference>